<dbReference type="EMBL" id="CP059732">
    <property type="protein sequence ID" value="QMW00129.1"/>
    <property type="molecule type" value="Genomic_DNA"/>
</dbReference>
<dbReference type="KEGG" id="sfol:H3H32_19050"/>
<dbReference type="Gene3D" id="3.40.50.300">
    <property type="entry name" value="P-loop containing nucleotide triphosphate hydrolases"/>
    <property type="match status" value="1"/>
</dbReference>
<dbReference type="Pfam" id="PF13304">
    <property type="entry name" value="AAA_21"/>
    <property type="match status" value="1"/>
</dbReference>
<organism evidence="2 3">
    <name type="scientific">Spirosoma foliorum</name>
    <dbReference type="NCBI Taxonomy" id="2710596"/>
    <lineage>
        <taxon>Bacteria</taxon>
        <taxon>Pseudomonadati</taxon>
        <taxon>Bacteroidota</taxon>
        <taxon>Cytophagia</taxon>
        <taxon>Cytophagales</taxon>
        <taxon>Cytophagaceae</taxon>
        <taxon>Spirosoma</taxon>
    </lineage>
</organism>
<dbReference type="GO" id="GO:0005524">
    <property type="term" value="F:ATP binding"/>
    <property type="evidence" value="ECO:0007669"/>
    <property type="project" value="InterPro"/>
</dbReference>
<sequence length="552" mass="64683">MYITKVELQNFKRFTDLTIDGIPTNAKLVLLIGSNGSGKSSVFDAFEFLNTGSKTHIHQKSGSEYKGAMQSLLSSLSSLKKRRDLQTTIFIEDNQGESSRFEETKSPISISKLSDKAFYGRTSFRQVARLTRRQSEENSVSTIEADSDRPRTFIDRDNRFEADIDRIARQIFQEIFRNGASAQQIKDKYIEPINQAFDRIFDSQLINRLSLIEFIPPGEGQATQVNFRKGESEISYDYLSAGEKEVFNILFNLLVRRDQFTDTVYFFDEIDLHLNTKLQFNLLKEITENWIPENCQLWTASHSLGFIDYARQYEKGVIIDFDDLDFDQPQTLFPEPKERLDVYDIAVPKEMLFEIMKDKKVVACENQNAEFYNLLALPNTIFVGMKDARSVFLQVKNDPRYHSLRDRDFISDTEIEKIESIYPNHHILRYYNFENYLYHPDNLTELNPTGFDRATYIKALNQYKQERYDYILPGLISSRQTYEEFKTDDKLKDKSTDSIVHDLKSDDFERFYKYLNMKNQHEKIDPALGKIPQKSLVQTNWFRQQIQAILNR</sequence>
<evidence type="ECO:0000259" key="1">
    <source>
        <dbReference type="Pfam" id="PF13304"/>
    </source>
</evidence>
<dbReference type="InterPro" id="IPR051396">
    <property type="entry name" value="Bact_Antivir_Def_Nuclease"/>
</dbReference>
<protein>
    <submittedName>
        <fullName evidence="2">AAA family ATPase</fullName>
    </submittedName>
</protein>
<dbReference type="RefSeq" id="WP_182457164.1">
    <property type="nucleotide sequence ID" value="NZ_CP059732.1"/>
</dbReference>
<dbReference type="PANTHER" id="PTHR43581">
    <property type="entry name" value="ATP/GTP PHOSPHATASE"/>
    <property type="match status" value="1"/>
</dbReference>
<dbReference type="SUPFAM" id="SSF52540">
    <property type="entry name" value="P-loop containing nucleoside triphosphate hydrolases"/>
    <property type="match status" value="1"/>
</dbReference>
<dbReference type="Proteomes" id="UP000515369">
    <property type="component" value="Chromosome"/>
</dbReference>
<dbReference type="InterPro" id="IPR027417">
    <property type="entry name" value="P-loop_NTPase"/>
</dbReference>
<proteinExistence type="predicted"/>
<dbReference type="PANTHER" id="PTHR43581:SF2">
    <property type="entry name" value="EXCINUCLEASE ATPASE SUBUNIT"/>
    <property type="match status" value="1"/>
</dbReference>
<reference evidence="2 3" key="1">
    <citation type="submission" date="2020-07" db="EMBL/GenBank/DDBJ databases">
        <title>Spirosoma foliorum sp. nov., isolated from the leaves on the Nejang mountain Korea, Republic of.</title>
        <authorList>
            <person name="Ho H."/>
            <person name="Lee Y.-J."/>
            <person name="Nurcahyanto D.-A."/>
            <person name="Kim S.-G."/>
        </authorList>
    </citation>
    <scope>NUCLEOTIDE SEQUENCE [LARGE SCALE GENOMIC DNA]</scope>
    <source>
        <strain evidence="2 3">PL0136</strain>
    </source>
</reference>
<evidence type="ECO:0000313" key="2">
    <source>
        <dbReference type="EMBL" id="QMW00129.1"/>
    </source>
</evidence>
<evidence type="ECO:0000313" key="3">
    <source>
        <dbReference type="Proteomes" id="UP000515369"/>
    </source>
</evidence>
<dbReference type="InterPro" id="IPR003959">
    <property type="entry name" value="ATPase_AAA_core"/>
</dbReference>
<feature type="domain" description="ATPase AAA-type core" evidence="1">
    <location>
        <begin position="29"/>
        <end position="308"/>
    </location>
</feature>
<keyword evidence="3" id="KW-1185">Reference proteome</keyword>
<dbReference type="GO" id="GO:0016887">
    <property type="term" value="F:ATP hydrolysis activity"/>
    <property type="evidence" value="ECO:0007669"/>
    <property type="project" value="InterPro"/>
</dbReference>
<dbReference type="AlphaFoldDB" id="A0A7G5GMN7"/>
<name>A0A7G5GMN7_9BACT</name>
<gene>
    <name evidence="2" type="ORF">H3H32_19050</name>
</gene>
<accession>A0A7G5GMN7</accession>